<comment type="caution">
    <text evidence="12">The sequence shown here is derived from an EMBL/GenBank/DDBJ whole genome shotgun (WGS) entry which is preliminary data.</text>
</comment>
<feature type="compositionally biased region" description="Basic residues" evidence="10">
    <location>
        <begin position="50"/>
        <end position="63"/>
    </location>
</feature>
<name>A0A4Q2DUS3_9AGAR</name>
<evidence type="ECO:0000256" key="2">
    <source>
        <dbReference type="ARBA" id="ARBA00001936"/>
    </source>
</evidence>
<feature type="region of interest" description="Disordered" evidence="10">
    <location>
        <begin position="1"/>
        <end position="101"/>
    </location>
</feature>
<dbReference type="InterPro" id="IPR000994">
    <property type="entry name" value="Pept_M24"/>
</dbReference>
<dbReference type="PANTHER" id="PTHR45777">
    <property type="entry name" value="METHIONINE AMINOPEPTIDASE 2"/>
    <property type="match status" value="1"/>
</dbReference>
<dbReference type="OrthoDB" id="7848262at2759"/>
<dbReference type="PRINTS" id="PR00599">
    <property type="entry name" value="MAPEPTIDASE"/>
</dbReference>
<dbReference type="InterPro" id="IPR002468">
    <property type="entry name" value="Pept_M24A_MAP2"/>
</dbReference>
<protein>
    <recommendedName>
        <fullName evidence="9">Methionine aminopeptidase</fullName>
        <ecNumber evidence="9">3.4.11.18</ecNumber>
    </recommendedName>
</protein>
<dbReference type="STRING" id="2316362.A0A4Q2DUS3"/>
<evidence type="ECO:0000256" key="8">
    <source>
        <dbReference type="ARBA" id="ARBA00022801"/>
    </source>
</evidence>
<gene>
    <name evidence="12" type="ORF">EST38_g3173</name>
</gene>
<dbReference type="GO" id="GO:0004239">
    <property type="term" value="F:initiator methionyl aminopeptidase activity"/>
    <property type="evidence" value="ECO:0007669"/>
    <property type="project" value="UniProtKB-EC"/>
</dbReference>
<feature type="compositionally biased region" description="Basic and acidic residues" evidence="10">
    <location>
        <begin position="1"/>
        <end position="18"/>
    </location>
</feature>
<comment type="cofactor">
    <cofactor evidence="3">
        <name>Fe(2+)</name>
        <dbReference type="ChEBI" id="CHEBI:29033"/>
    </cofactor>
</comment>
<evidence type="ECO:0000256" key="3">
    <source>
        <dbReference type="ARBA" id="ARBA00001954"/>
    </source>
</evidence>
<dbReference type="Pfam" id="PF00557">
    <property type="entry name" value="Peptidase_M24"/>
    <property type="match status" value="1"/>
</dbReference>
<evidence type="ECO:0000256" key="9">
    <source>
        <dbReference type="RuleBase" id="RU003653"/>
    </source>
</evidence>
<dbReference type="EC" id="3.4.11.18" evidence="9"/>
<dbReference type="PANTHER" id="PTHR45777:SF2">
    <property type="entry name" value="METHIONINE AMINOPEPTIDASE 2"/>
    <property type="match status" value="1"/>
</dbReference>
<evidence type="ECO:0000256" key="7">
    <source>
        <dbReference type="ARBA" id="ARBA00022723"/>
    </source>
</evidence>
<dbReference type="Proteomes" id="UP000290288">
    <property type="component" value="Unassembled WGS sequence"/>
</dbReference>
<feature type="domain" description="Peptidase M24" evidence="11">
    <location>
        <begin position="123"/>
        <end position="320"/>
    </location>
</feature>
<evidence type="ECO:0000256" key="10">
    <source>
        <dbReference type="SAM" id="MobiDB-lite"/>
    </source>
</evidence>
<comment type="similarity">
    <text evidence="9">Belongs to the peptidase M24A family.</text>
</comment>
<comment type="cofactor">
    <cofactor evidence="9">
        <name>Co(2+)</name>
        <dbReference type="ChEBI" id="CHEBI:48828"/>
    </cofactor>
    <cofactor evidence="9">
        <name>Zn(2+)</name>
        <dbReference type="ChEBI" id="CHEBI:29105"/>
    </cofactor>
    <cofactor evidence="9">
        <name>Mn(2+)</name>
        <dbReference type="ChEBI" id="CHEBI:29035"/>
    </cofactor>
    <cofactor evidence="9">
        <name>Fe(2+)</name>
        <dbReference type="ChEBI" id="CHEBI:29033"/>
    </cofactor>
    <text evidence="9">Binds 2 divalent metal cations per subunit. Has a high-affinity and a low affinity metal-binding site. The true nature of the physiological cofactor is under debate. The enzyme is active with cobalt, zinc, manganese or divalent iron ions.</text>
</comment>
<keyword evidence="7 9" id="KW-0479">Metal-binding</keyword>
<accession>A0A4Q2DUS3</accession>
<evidence type="ECO:0000256" key="5">
    <source>
        <dbReference type="ARBA" id="ARBA00022490"/>
    </source>
</evidence>
<keyword evidence="13" id="KW-1185">Reference proteome</keyword>
<dbReference type="GO" id="GO:0046872">
    <property type="term" value="F:metal ion binding"/>
    <property type="evidence" value="ECO:0007669"/>
    <property type="project" value="UniProtKB-KW"/>
</dbReference>
<comment type="function">
    <text evidence="9">Cotranslationally removes the N-terminal methionine from nascent proteins. The N-terminal methionine is often cleaved when the second residue in the primary sequence is small and uncharged (Met-Ala-, Cys, Gly, Pro, Ser, Thr, or Val).</text>
</comment>
<dbReference type="GO" id="GO:0005737">
    <property type="term" value="C:cytoplasm"/>
    <property type="evidence" value="ECO:0007669"/>
    <property type="project" value="TreeGrafter"/>
</dbReference>
<keyword evidence="4 9" id="KW-0031">Aminopeptidase</keyword>
<dbReference type="InterPro" id="IPR001714">
    <property type="entry name" value="Pept_M24_MAP"/>
</dbReference>
<evidence type="ECO:0000313" key="13">
    <source>
        <dbReference type="Proteomes" id="UP000290288"/>
    </source>
</evidence>
<dbReference type="AlphaFoldDB" id="A0A4Q2DUS3"/>
<organism evidence="12 13">
    <name type="scientific">Candolleomyces aberdarensis</name>
    <dbReference type="NCBI Taxonomy" id="2316362"/>
    <lineage>
        <taxon>Eukaryota</taxon>
        <taxon>Fungi</taxon>
        <taxon>Dikarya</taxon>
        <taxon>Basidiomycota</taxon>
        <taxon>Agaricomycotina</taxon>
        <taxon>Agaricomycetes</taxon>
        <taxon>Agaricomycetidae</taxon>
        <taxon>Agaricales</taxon>
        <taxon>Agaricineae</taxon>
        <taxon>Psathyrellaceae</taxon>
        <taxon>Candolleomyces</taxon>
    </lineage>
</organism>
<dbReference type="InterPro" id="IPR036005">
    <property type="entry name" value="Creatinase/aminopeptidase-like"/>
</dbReference>
<evidence type="ECO:0000256" key="1">
    <source>
        <dbReference type="ARBA" id="ARBA00000294"/>
    </source>
</evidence>
<dbReference type="InterPro" id="IPR050247">
    <property type="entry name" value="Met_Aminopeptidase_Type2"/>
</dbReference>
<keyword evidence="6 9" id="KW-0645">Protease</keyword>
<evidence type="ECO:0000256" key="6">
    <source>
        <dbReference type="ARBA" id="ARBA00022670"/>
    </source>
</evidence>
<sequence length="361" mass="39734">MPAAKKSDEETKEVKELNSAEPAAEVAAEDVDDGEDDAEDVGGETTGEAKKKKKKKKPKKKGGAKVAQSSPPRVGLSKFFPDGKYPVNEEQEYKDDNRWRTTSEEKRYEERVAMEDPEITYNNIRKAAEAHRVVRQHVRQWVKPGMAMTDIANMIEDGTRAVVEENGLEAGVGFPTGLSLNHCAAHYTPNAGDKVVLQQGDVLKIDIGIQVGGRIADSAFTLNFEPTYDKLIEAVKAATDTGVREAGIDMQLGELAGYIQETMESYEVEVNGKTIPVKPIKNLSGHSINPYQIHGGKSVLLVKNDDPTKMEEGEYFAIETFGSTGRGRIVESGECSHYAKRVDAPHVPLRYEVHVRSKAAY</sequence>
<reference evidence="12 13" key="1">
    <citation type="submission" date="2019-01" db="EMBL/GenBank/DDBJ databases">
        <title>Draft genome sequence of Psathyrella aberdarensis IHI B618.</title>
        <authorList>
            <person name="Buettner E."/>
            <person name="Kellner H."/>
        </authorList>
    </citation>
    <scope>NUCLEOTIDE SEQUENCE [LARGE SCALE GENOMIC DNA]</scope>
    <source>
        <strain evidence="12 13">IHI B618</strain>
    </source>
</reference>
<keyword evidence="5" id="KW-0963">Cytoplasm</keyword>
<feature type="compositionally biased region" description="Acidic residues" evidence="10">
    <location>
        <begin position="27"/>
        <end position="42"/>
    </location>
</feature>
<evidence type="ECO:0000259" key="11">
    <source>
        <dbReference type="Pfam" id="PF00557"/>
    </source>
</evidence>
<comment type="catalytic activity">
    <reaction evidence="1 9">
        <text>Release of N-terminal amino acids, preferentially methionine, from peptides and arylamides.</text>
        <dbReference type="EC" id="3.4.11.18"/>
    </reaction>
</comment>
<dbReference type="NCBIfam" id="TIGR00501">
    <property type="entry name" value="met_pdase_II"/>
    <property type="match status" value="1"/>
</dbReference>
<dbReference type="Gene3D" id="3.90.230.10">
    <property type="entry name" value="Creatinase/methionine aminopeptidase superfamily"/>
    <property type="match status" value="1"/>
</dbReference>
<proteinExistence type="inferred from homology"/>
<keyword evidence="8" id="KW-0378">Hydrolase</keyword>
<dbReference type="GO" id="GO:0006508">
    <property type="term" value="P:proteolysis"/>
    <property type="evidence" value="ECO:0007669"/>
    <property type="project" value="UniProtKB-KW"/>
</dbReference>
<evidence type="ECO:0000256" key="4">
    <source>
        <dbReference type="ARBA" id="ARBA00022438"/>
    </source>
</evidence>
<evidence type="ECO:0000313" key="12">
    <source>
        <dbReference type="EMBL" id="RXW22665.1"/>
    </source>
</evidence>
<dbReference type="SUPFAM" id="SSF55920">
    <property type="entry name" value="Creatinase/aminopeptidase"/>
    <property type="match status" value="1"/>
</dbReference>
<dbReference type="EMBL" id="SDEE01000064">
    <property type="protein sequence ID" value="RXW22665.1"/>
    <property type="molecule type" value="Genomic_DNA"/>
</dbReference>
<comment type="cofactor">
    <cofactor evidence="2">
        <name>Mn(2+)</name>
        <dbReference type="ChEBI" id="CHEBI:29035"/>
    </cofactor>
</comment>
<dbReference type="GO" id="GO:0070006">
    <property type="term" value="F:metalloaminopeptidase activity"/>
    <property type="evidence" value="ECO:0007669"/>
    <property type="project" value="InterPro"/>
</dbReference>